<dbReference type="AlphaFoldDB" id="A0AAD2CY56"/>
<reference evidence="1" key="1">
    <citation type="submission" date="2023-07" db="EMBL/GenBank/DDBJ databases">
        <authorList>
            <consortium name="AG Swart"/>
            <person name="Singh M."/>
            <person name="Singh A."/>
            <person name="Seah K."/>
            <person name="Emmerich C."/>
        </authorList>
    </citation>
    <scope>NUCLEOTIDE SEQUENCE</scope>
    <source>
        <strain evidence="1">DP1</strain>
    </source>
</reference>
<accession>A0AAD2CY56</accession>
<comment type="caution">
    <text evidence="1">The sequence shown here is derived from an EMBL/GenBank/DDBJ whole genome shotgun (WGS) entry which is preliminary data.</text>
</comment>
<evidence type="ECO:0000313" key="1">
    <source>
        <dbReference type="EMBL" id="CAI2373807.1"/>
    </source>
</evidence>
<dbReference type="Proteomes" id="UP001295684">
    <property type="component" value="Unassembled WGS sequence"/>
</dbReference>
<protein>
    <submittedName>
        <fullName evidence="1">Uncharacterized protein</fullName>
    </submittedName>
</protein>
<organism evidence="1 2">
    <name type="scientific">Euplotes crassus</name>
    <dbReference type="NCBI Taxonomy" id="5936"/>
    <lineage>
        <taxon>Eukaryota</taxon>
        <taxon>Sar</taxon>
        <taxon>Alveolata</taxon>
        <taxon>Ciliophora</taxon>
        <taxon>Intramacronucleata</taxon>
        <taxon>Spirotrichea</taxon>
        <taxon>Hypotrichia</taxon>
        <taxon>Euplotida</taxon>
        <taxon>Euplotidae</taxon>
        <taxon>Moneuplotes</taxon>
    </lineage>
</organism>
<name>A0AAD2CY56_EUPCR</name>
<sequence length="128" mass="15097">MYQSIVYSMTKGFIRFFTLGLGSEAEKNLDIFLVSPGFVSTYMCDFRKEADTISPETCVSNAVRALGQLEQTETSMMCRFLSRYLFESIWYLSDEITRAIFNKYFYLEENQKMVKKMRQREIDNYGED</sequence>
<keyword evidence="2" id="KW-1185">Reference proteome</keyword>
<gene>
    <name evidence="1" type="ORF">ECRASSUSDP1_LOCUS15156</name>
</gene>
<proteinExistence type="predicted"/>
<dbReference type="Gene3D" id="3.40.50.720">
    <property type="entry name" value="NAD(P)-binding Rossmann-like Domain"/>
    <property type="match status" value="1"/>
</dbReference>
<dbReference type="SUPFAM" id="SSF51735">
    <property type="entry name" value="NAD(P)-binding Rossmann-fold domains"/>
    <property type="match status" value="1"/>
</dbReference>
<evidence type="ECO:0000313" key="2">
    <source>
        <dbReference type="Proteomes" id="UP001295684"/>
    </source>
</evidence>
<dbReference type="InterPro" id="IPR036291">
    <property type="entry name" value="NAD(P)-bd_dom_sf"/>
</dbReference>
<dbReference type="EMBL" id="CAMPGE010015168">
    <property type="protein sequence ID" value="CAI2373807.1"/>
    <property type="molecule type" value="Genomic_DNA"/>
</dbReference>